<dbReference type="InterPro" id="IPR021948">
    <property type="entry name" value="DUF3565"/>
</dbReference>
<dbReference type="Proteomes" id="UP000060277">
    <property type="component" value="Chromosome"/>
</dbReference>
<proteinExistence type="predicted"/>
<dbReference type="RefSeq" id="WP_058379414.1">
    <property type="nucleotide sequence ID" value="NZ_CP013480.3"/>
</dbReference>
<evidence type="ECO:0008006" key="4">
    <source>
        <dbReference type="Google" id="ProtNLM"/>
    </source>
</evidence>
<evidence type="ECO:0000256" key="1">
    <source>
        <dbReference type="SAM" id="MobiDB-lite"/>
    </source>
</evidence>
<protein>
    <recommendedName>
        <fullName evidence="4">Pressure-regulated protein</fullName>
    </recommendedName>
</protein>
<accession>A0ABN4JMW9</accession>
<name>A0ABN4JMW9_9BURK</name>
<reference evidence="3" key="1">
    <citation type="submission" date="2015-12" db="EMBL/GenBank/DDBJ databases">
        <title>Complete genome sequence of Pandoraea norimbergensis DSM 11628.</title>
        <authorList>
            <person name="Ee R."/>
            <person name="Lim Y.-L."/>
            <person name="Yong D."/>
            <person name="Yin W.-F."/>
            <person name="Chan K.-G."/>
        </authorList>
    </citation>
    <scope>NUCLEOTIDE SEQUENCE [LARGE SCALE GENOMIC DNA]</scope>
    <source>
        <strain evidence="3">DSM 11628</strain>
    </source>
</reference>
<keyword evidence="3" id="KW-1185">Reference proteome</keyword>
<organism evidence="2 3">
    <name type="scientific">Pandoraea norimbergensis</name>
    <dbReference type="NCBI Taxonomy" id="93219"/>
    <lineage>
        <taxon>Bacteria</taxon>
        <taxon>Pseudomonadati</taxon>
        <taxon>Pseudomonadota</taxon>
        <taxon>Betaproteobacteria</taxon>
        <taxon>Burkholderiales</taxon>
        <taxon>Burkholderiaceae</taxon>
        <taxon>Pandoraea</taxon>
    </lineage>
</organism>
<sequence>MSAAAASRSASDDAPARVITGFRQDDEGQWVARLACGHGQHVRHLPPWQIRTWTQSPAGRDAMIGSVLTCRKCQRGEPPDSQDGFDVSESSPAK</sequence>
<evidence type="ECO:0000313" key="3">
    <source>
        <dbReference type="Proteomes" id="UP000060277"/>
    </source>
</evidence>
<dbReference type="Pfam" id="PF12088">
    <property type="entry name" value="DUF3565"/>
    <property type="match status" value="1"/>
</dbReference>
<evidence type="ECO:0000313" key="2">
    <source>
        <dbReference type="EMBL" id="ALS62557.1"/>
    </source>
</evidence>
<gene>
    <name evidence="2" type="ORF">AT302_24935</name>
</gene>
<feature type="region of interest" description="Disordered" evidence="1">
    <location>
        <begin position="73"/>
        <end position="94"/>
    </location>
</feature>
<dbReference type="EMBL" id="CP013480">
    <property type="protein sequence ID" value="ALS62557.1"/>
    <property type="molecule type" value="Genomic_DNA"/>
</dbReference>